<reference evidence="3 4" key="1">
    <citation type="journal article" date="2019" name="Int. J. Syst. Evol. Microbiol.">
        <title>The Global Catalogue of Microorganisms (GCM) 10K type strain sequencing project: providing services to taxonomists for standard genome sequencing and annotation.</title>
        <authorList>
            <consortium name="The Broad Institute Genomics Platform"/>
            <consortium name="The Broad Institute Genome Sequencing Center for Infectious Disease"/>
            <person name="Wu L."/>
            <person name="Ma J."/>
        </authorList>
    </citation>
    <scope>NUCLEOTIDE SEQUENCE [LARGE SCALE GENOMIC DNA]</scope>
    <source>
        <strain evidence="3 4">DSM 29988</strain>
    </source>
</reference>
<gene>
    <name evidence="3" type="ORF">ACFQJC_08465</name>
</gene>
<proteinExistence type="predicted"/>
<feature type="region of interest" description="Disordered" evidence="1">
    <location>
        <begin position="27"/>
        <end position="56"/>
    </location>
</feature>
<name>A0ABD5ZE25_9EURY</name>
<sequence>MTDTKRRDVLRAVGGLTVIGGLAGCMGGTAGGDQTETETPTDSMTETPTTETPTPESEMAMVRVAHLAPDAPDVDIYVDGEVALSGVSFSAVSDYLSVPVGTRTVAITPAGDDSTTVFEDDLELAEATYTVAAVGELGEETFQPLVLEDDVSSPGEDMARVRVVHASPDAPAVDITAGDEVLFDGVEFTQSGSVTVPADTYTLQVRGDTESNDGDAVAEFDLELAGDSVYTVFAAGYLTPDDEPTMEEFRPIVTVDSGTEGGLVEPAVSLRVAHLSPDAPNVDVLVDGEAVLTDVPFGTVSDYLMVDEGTYQVTVQAAGDPETVVFDESLDLAAGAYTAAAVGELEEDAENPFMVQILEDDRSEPEGETARVRVFHASPDAPAVDVTVASSGDVLVDGLAYGETATVDVPAGEYTVEVRGDTDSNDGDVVGEFGLAAEAGYAYTAIALGYLTPDDEPTDAEFDLSVVIDN</sequence>
<dbReference type="Proteomes" id="UP001596481">
    <property type="component" value="Unassembled WGS sequence"/>
</dbReference>
<feature type="compositionally biased region" description="Low complexity" evidence="1">
    <location>
        <begin position="37"/>
        <end position="56"/>
    </location>
</feature>
<evidence type="ECO:0000259" key="2">
    <source>
        <dbReference type="Pfam" id="PF14344"/>
    </source>
</evidence>
<protein>
    <submittedName>
        <fullName evidence="3">DUF4397 domain-containing protein</fullName>
    </submittedName>
</protein>
<dbReference type="InterPro" id="IPR006311">
    <property type="entry name" value="TAT_signal"/>
</dbReference>
<feature type="domain" description="DUF4397" evidence="2">
    <location>
        <begin position="60"/>
        <end position="176"/>
    </location>
</feature>
<dbReference type="PROSITE" id="PS51318">
    <property type="entry name" value="TAT"/>
    <property type="match status" value="1"/>
</dbReference>
<evidence type="ECO:0000256" key="1">
    <source>
        <dbReference type="SAM" id="MobiDB-lite"/>
    </source>
</evidence>
<dbReference type="InterPro" id="IPR025510">
    <property type="entry name" value="DUF4397"/>
</dbReference>
<dbReference type="RefSeq" id="WP_390222883.1">
    <property type="nucleotide sequence ID" value="NZ_JBHTAA010000005.1"/>
</dbReference>
<dbReference type="PROSITE" id="PS51257">
    <property type="entry name" value="PROKAR_LIPOPROTEIN"/>
    <property type="match status" value="1"/>
</dbReference>
<evidence type="ECO:0000313" key="3">
    <source>
        <dbReference type="EMBL" id="MFC7203544.1"/>
    </source>
</evidence>
<accession>A0ABD5ZE25</accession>
<dbReference type="AlphaFoldDB" id="A0ABD5ZE25"/>
<organism evidence="3 4">
    <name type="scientific">Haloferax namakaokahaiae</name>
    <dbReference type="NCBI Taxonomy" id="1748331"/>
    <lineage>
        <taxon>Archaea</taxon>
        <taxon>Methanobacteriati</taxon>
        <taxon>Methanobacteriota</taxon>
        <taxon>Stenosarchaea group</taxon>
        <taxon>Halobacteria</taxon>
        <taxon>Halobacteriales</taxon>
        <taxon>Haloferacaceae</taxon>
        <taxon>Haloferax</taxon>
    </lineage>
</organism>
<keyword evidence="4" id="KW-1185">Reference proteome</keyword>
<feature type="domain" description="DUF4397" evidence="2">
    <location>
        <begin position="270"/>
        <end position="387"/>
    </location>
</feature>
<dbReference type="EMBL" id="JBHTAA010000005">
    <property type="protein sequence ID" value="MFC7203544.1"/>
    <property type="molecule type" value="Genomic_DNA"/>
</dbReference>
<comment type="caution">
    <text evidence="3">The sequence shown here is derived from an EMBL/GenBank/DDBJ whole genome shotgun (WGS) entry which is preliminary data.</text>
</comment>
<evidence type="ECO:0000313" key="4">
    <source>
        <dbReference type="Proteomes" id="UP001596481"/>
    </source>
</evidence>
<dbReference type="Pfam" id="PF14344">
    <property type="entry name" value="DUF4397"/>
    <property type="match status" value="2"/>
</dbReference>